<keyword evidence="2" id="KW-1185">Reference proteome</keyword>
<gene>
    <name evidence="1" type="ORF">AMTR_s00088p00164540</name>
</gene>
<dbReference type="EMBL" id="KI394998">
    <property type="protein sequence ID" value="ERM99621.1"/>
    <property type="molecule type" value="Genomic_DNA"/>
</dbReference>
<sequence>MTLLAPPSFPLRSGVPSLLTMTTFAALRSGLKDSGKCQTFVVRGFHREKSYSSSPRQIVSFTTSCPDEKFKGATLSLPTWSLDLGAFKPQRIWIKFFQIPLHAWILYAWQPVSPPFPLYFRLGEPCTSETLDPKQWIRVSHRRKPLLHRNHPSPNPTAQRVTQNPIQVNHPHSTSLLHPAIPIPKSHSH</sequence>
<dbReference type="Gramene" id="ERM99621">
    <property type="protein sequence ID" value="ERM99621"/>
    <property type="gene ID" value="AMTR_s00088p00164540"/>
</dbReference>
<accession>W1NRK6</accession>
<proteinExistence type="predicted"/>
<protein>
    <submittedName>
        <fullName evidence="1">Uncharacterized protein</fullName>
    </submittedName>
</protein>
<dbReference type="AlphaFoldDB" id="W1NRK6"/>
<dbReference type="Proteomes" id="UP000017836">
    <property type="component" value="Unassembled WGS sequence"/>
</dbReference>
<name>W1NRK6_AMBTC</name>
<dbReference type="HOGENOM" id="CLU_1436245_0_0_1"/>
<organism evidence="1 2">
    <name type="scientific">Amborella trichopoda</name>
    <dbReference type="NCBI Taxonomy" id="13333"/>
    <lineage>
        <taxon>Eukaryota</taxon>
        <taxon>Viridiplantae</taxon>
        <taxon>Streptophyta</taxon>
        <taxon>Embryophyta</taxon>
        <taxon>Tracheophyta</taxon>
        <taxon>Spermatophyta</taxon>
        <taxon>Magnoliopsida</taxon>
        <taxon>Amborellales</taxon>
        <taxon>Amborellaceae</taxon>
        <taxon>Amborella</taxon>
    </lineage>
</organism>
<evidence type="ECO:0000313" key="2">
    <source>
        <dbReference type="Proteomes" id="UP000017836"/>
    </source>
</evidence>
<evidence type="ECO:0000313" key="1">
    <source>
        <dbReference type="EMBL" id="ERM99621.1"/>
    </source>
</evidence>
<reference evidence="2" key="1">
    <citation type="journal article" date="2013" name="Science">
        <title>The Amborella genome and the evolution of flowering plants.</title>
        <authorList>
            <consortium name="Amborella Genome Project"/>
        </authorList>
    </citation>
    <scope>NUCLEOTIDE SEQUENCE [LARGE SCALE GENOMIC DNA]</scope>
</reference>